<evidence type="ECO:0000313" key="1">
    <source>
        <dbReference type="EMBL" id="SVC64002.1"/>
    </source>
</evidence>
<proteinExistence type="predicted"/>
<dbReference type="AlphaFoldDB" id="A0A382NW82"/>
<sequence length="45" mass="4606">MAERHLSAGGSCRSAAASASRSGFGFDYLGDGETKASLSNRAEPE</sequence>
<accession>A0A382NW82</accession>
<gene>
    <name evidence="1" type="ORF">METZ01_LOCUS316856</name>
</gene>
<name>A0A382NW82_9ZZZZ</name>
<organism evidence="1">
    <name type="scientific">marine metagenome</name>
    <dbReference type="NCBI Taxonomy" id="408172"/>
    <lineage>
        <taxon>unclassified sequences</taxon>
        <taxon>metagenomes</taxon>
        <taxon>ecological metagenomes</taxon>
    </lineage>
</organism>
<protein>
    <submittedName>
        <fullName evidence="1">Uncharacterized protein</fullName>
    </submittedName>
</protein>
<dbReference type="EMBL" id="UINC01102404">
    <property type="protein sequence ID" value="SVC64002.1"/>
    <property type="molecule type" value="Genomic_DNA"/>
</dbReference>
<reference evidence="1" key="1">
    <citation type="submission" date="2018-05" db="EMBL/GenBank/DDBJ databases">
        <authorList>
            <person name="Lanie J.A."/>
            <person name="Ng W.-L."/>
            <person name="Kazmierczak K.M."/>
            <person name="Andrzejewski T.M."/>
            <person name="Davidsen T.M."/>
            <person name="Wayne K.J."/>
            <person name="Tettelin H."/>
            <person name="Glass J.I."/>
            <person name="Rusch D."/>
            <person name="Podicherti R."/>
            <person name="Tsui H.-C.T."/>
            <person name="Winkler M.E."/>
        </authorList>
    </citation>
    <scope>NUCLEOTIDE SEQUENCE</scope>
</reference>
<feature type="non-terminal residue" evidence="1">
    <location>
        <position position="45"/>
    </location>
</feature>